<keyword evidence="2" id="KW-1185">Reference proteome</keyword>
<name>A0ABT4BWA0_9FIRM</name>
<reference evidence="1 2" key="1">
    <citation type="submission" date="2022-11" db="EMBL/GenBank/DDBJ databases">
        <authorList>
            <person name="Caiyu Z."/>
        </authorList>
    </citation>
    <scope>NUCLEOTIDE SEQUENCE [LARGE SCALE GENOMIC DNA]</scope>
    <source>
        <strain evidence="1 2">YR-4</strain>
    </source>
</reference>
<evidence type="ECO:0000313" key="2">
    <source>
        <dbReference type="Proteomes" id="UP001082703"/>
    </source>
</evidence>
<accession>A0ABT4BWA0</accession>
<protein>
    <submittedName>
        <fullName evidence="1">Uncharacterized protein</fullName>
    </submittedName>
</protein>
<dbReference type="Proteomes" id="UP001082703">
    <property type="component" value="Unassembled WGS sequence"/>
</dbReference>
<gene>
    <name evidence="1" type="ORF">OUY18_13020</name>
</gene>
<evidence type="ECO:0000313" key="1">
    <source>
        <dbReference type="EMBL" id="MCY1715169.1"/>
    </source>
</evidence>
<dbReference type="EMBL" id="JAPOHA010000017">
    <property type="protein sequence ID" value="MCY1715169.1"/>
    <property type="molecule type" value="Genomic_DNA"/>
</dbReference>
<organism evidence="1 2">
    <name type="scientific">Caproiciproducens galactitolivorans</name>
    <dbReference type="NCBI Taxonomy" id="642589"/>
    <lineage>
        <taxon>Bacteria</taxon>
        <taxon>Bacillati</taxon>
        <taxon>Bacillota</taxon>
        <taxon>Clostridia</taxon>
        <taxon>Eubacteriales</taxon>
        <taxon>Acutalibacteraceae</taxon>
        <taxon>Caproiciproducens</taxon>
    </lineage>
</organism>
<comment type="caution">
    <text evidence="1">The sequence shown here is derived from an EMBL/GenBank/DDBJ whole genome shotgun (WGS) entry which is preliminary data.</text>
</comment>
<dbReference type="Gene3D" id="3.40.50.300">
    <property type="entry name" value="P-loop containing nucleotide triphosphate hydrolases"/>
    <property type="match status" value="1"/>
</dbReference>
<dbReference type="InterPro" id="IPR027417">
    <property type="entry name" value="P-loop_NTPase"/>
</dbReference>
<proteinExistence type="predicted"/>
<sequence>MIEYPFYQKHRLKLRELIEEYHYAAVTIFLHTDMRTVYERGRNRDHDGSRHPGHLLNCYHRETFTPNLLKGVQDTFVSYEDFCAGTAQKDYDIHLGLRIPVDVGDFSAIDFEGIIRQIIDYEKAV</sequence>